<geneLocation type="plasmid" evidence="1 2">
    <name>pSkuCCBAU71714a</name>
</geneLocation>
<sequence>MAPAFNDRKVKLLAQQVVEAIASNMKHLYVQGESGPATVQLLANGPSVASSSF</sequence>
<keyword evidence="1" id="KW-0614">Plasmid</keyword>
<proteinExistence type="predicted"/>
<evidence type="ECO:0000313" key="1">
    <source>
        <dbReference type="EMBL" id="WHS96601.1"/>
    </source>
</evidence>
<accession>A0ABY8TFB4</accession>
<name>A0ABY8TFB4_9HYPH</name>
<gene>
    <name evidence="1" type="ORF">PZL22_005535</name>
</gene>
<evidence type="ECO:0000313" key="2">
    <source>
        <dbReference type="Proteomes" id="UP001233264"/>
    </source>
</evidence>
<reference evidence="1 2" key="1">
    <citation type="submission" date="2023-03" db="EMBL/GenBank/DDBJ databases">
        <authorList>
            <person name="Menendez E."/>
            <person name="Kaur S."/>
            <person name="Flores-Felix J.D."/>
            <person name="diCenzo G.C."/>
            <person name="Peix A."/>
            <person name="Velazquez E."/>
        </authorList>
    </citation>
    <scope>NUCLEOTIDE SEQUENCE [LARGE SCALE GENOMIC DNA]</scope>
    <source>
        <strain evidence="1 2">CCBAU 71714</strain>
        <plasmid evidence="1 2">pSkuCCBAU71714a</plasmid>
    </source>
</reference>
<dbReference type="Proteomes" id="UP001233264">
    <property type="component" value="Plasmid pSkuCCBAU71714a"/>
</dbReference>
<keyword evidence="2" id="KW-1185">Reference proteome</keyword>
<protein>
    <submittedName>
        <fullName evidence="1">Uncharacterized protein</fullName>
    </submittedName>
</protein>
<organism evidence="1 2">
    <name type="scientific">Sinorhizobium kummerowiae</name>
    <dbReference type="NCBI Taxonomy" id="158892"/>
    <lineage>
        <taxon>Bacteria</taxon>
        <taxon>Pseudomonadati</taxon>
        <taxon>Pseudomonadota</taxon>
        <taxon>Alphaproteobacteria</taxon>
        <taxon>Hyphomicrobiales</taxon>
        <taxon>Rhizobiaceae</taxon>
        <taxon>Sinorhizobium/Ensifer group</taxon>
        <taxon>Sinorhizobium</taxon>
    </lineage>
</organism>
<dbReference type="EMBL" id="CP120366">
    <property type="protein sequence ID" value="WHS96601.1"/>
    <property type="molecule type" value="Genomic_DNA"/>
</dbReference>